<dbReference type="GO" id="GO:0009688">
    <property type="term" value="P:abscisic acid biosynthetic process"/>
    <property type="evidence" value="ECO:0007669"/>
    <property type="project" value="UniProtKB-ARBA"/>
</dbReference>
<organism evidence="4 5">
    <name type="scientific">Hyaloscypha hepaticicola</name>
    <dbReference type="NCBI Taxonomy" id="2082293"/>
    <lineage>
        <taxon>Eukaryota</taxon>
        <taxon>Fungi</taxon>
        <taxon>Dikarya</taxon>
        <taxon>Ascomycota</taxon>
        <taxon>Pezizomycotina</taxon>
        <taxon>Leotiomycetes</taxon>
        <taxon>Helotiales</taxon>
        <taxon>Hyaloscyphaceae</taxon>
        <taxon>Hyaloscypha</taxon>
    </lineage>
</organism>
<dbReference type="FunFam" id="3.40.50.720:FF:000084">
    <property type="entry name" value="Short-chain dehydrogenase reductase"/>
    <property type="match status" value="1"/>
</dbReference>
<dbReference type="Proteomes" id="UP000235672">
    <property type="component" value="Unassembled WGS sequence"/>
</dbReference>
<comment type="similarity">
    <text evidence="1">Belongs to the short-chain dehydrogenases/reductases (SDR) family.</text>
</comment>
<dbReference type="GO" id="GO:0016614">
    <property type="term" value="F:oxidoreductase activity, acting on CH-OH group of donors"/>
    <property type="evidence" value="ECO:0007669"/>
    <property type="project" value="UniProtKB-ARBA"/>
</dbReference>
<keyword evidence="2" id="KW-0521">NADP</keyword>
<evidence type="ECO:0000313" key="4">
    <source>
        <dbReference type="EMBL" id="PMD16411.1"/>
    </source>
</evidence>
<dbReference type="PRINTS" id="PR00081">
    <property type="entry name" value="GDHRDH"/>
</dbReference>
<evidence type="ECO:0000256" key="3">
    <source>
        <dbReference type="ARBA" id="ARBA00023002"/>
    </source>
</evidence>
<dbReference type="Gene3D" id="3.40.50.720">
    <property type="entry name" value="NAD(P)-binding Rossmann-like Domain"/>
    <property type="match status" value="1"/>
</dbReference>
<dbReference type="InterPro" id="IPR002347">
    <property type="entry name" value="SDR_fam"/>
</dbReference>
<accession>A0A2J6PR11</accession>
<dbReference type="InterPro" id="IPR036291">
    <property type="entry name" value="NAD(P)-bd_dom_sf"/>
</dbReference>
<dbReference type="SUPFAM" id="SSF51735">
    <property type="entry name" value="NAD(P)-binding Rossmann-fold domains"/>
    <property type="match status" value="1"/>
</dbReference>
<dbReference type="STRING" id="1745343.A0A2J6PR11"/>
<reference evidence="4 5" key="1">
    <citation type="submission" date="2016-05" db="EMBL/GenBank/DDBJ databases">
        <title>A degradative enzymes factory behind the ericoid mycorrhizal symbiosis.</title>
        <authorList>
            <consortium name="DOE Joint Genome Institute"/>
            <person name="Martino E."/>
            <person name="Morin E."/>
            <person name="Grelet G."/>
            <person name="Kuo A."/>
            <person name="Kohler A."/>
            <person name="Daghino S."/>
            <person name="Barry K."/>
            <person name="Choi C."/>
            <person name="Cichocki N."/>
            <person name="Clum A."/>
            <person name="Copeland A."/>
            <person name="Hainaut M."/>
            <person name="Haridas S."/>
            <person name="Labutti K."/>
            <person name="Lindquist E."/>
            <person name="Lipzen A."/>
            <person name="Khouja H.-R."/>
            <person name="Murat C."/>
            <person name="Ohm R."/>
            <person name="Olson A."/>
            <person name="Spatafora J."/>
            <person name="Veneault-Fourrey C."/>
            <person name="Henrissat B."/>
            <person name="Grigoriev I."/>
            <person name="Martin F."/>
            <person name="Perotto S."/>
        </authorList>
    </citation>
    <scope>NUCLEOTIDE SEQUENCE [LARGE SCALE GENOMIC DNA]</scope>
    <source>
        <strain evidence="4 5">UAMH 7357</strain>
    </source>
</reference>
<dbReference type="PANTHER" id="PTHR48107">
    <property type="entry name" value="NADPH-DEPENDENT ALDEHYDE REDUCTASE-LIKE PROTEIN, CHLOROPLASTIC-RELATED"/>
    <property type="match status" value="1"/>
</dbReference>
<keyword evidence="5" id="KW-1185">Reference proteome</keyword>
<dbReference type="PANTHER" id="PTHR48107:SF7">
    <property type="entry name" value="RE15974P"/>
    <property type="match status" value="1"/>
</dbReference>
<dbReference type="PROSITE" id="PS00061">
    <property type="entry name" value="ADH_SHORT"/>
    <property type="match status" value="1"/>
</dbReference>
<gene>
    <name evidence="4" type="ORF">NA56DRAFT_317246</name>
</gene>
<dbReference type="Pfam" id="PF13561">
    <property type="entry name" value="adh_short_C2"/>
    <property type="match status" value="1"/>
</dbReference>
<keyword evidence="3" id="KW-0560">Oxidoreductase</keyword>
<protein>
    <submittedName>
        <fullName evidence="4">NAD(P)-binding protein</fullName>
    </submittedName>
</protein>
<evidence type="ECO:0000313" key="5">
    <source>
        <dbReference type="Proteomes" id="UP000235672"/>
    </source>
</evidence>
<proteinExistence type="inferred from homology"/>
<dbReference type="OrthoDB" id="47007at2759"/>
<evidence type="ECO:0000256" key="1">
    <source>
        <dbReference type="ARBA" id="ARBA00006484"/>
    </source>
</evidence>
<dbReference type="InterPro" id="IPR020904">
    <property type="entry name" value="Sc_DH/Rdtase_CS"/>
</dbReference>
<dbReference type="AlphaFoldDB" id="A0A2J6PR11"/>
<evidence type="ECO:0000256" key="2">
    <source>
        <dbReference type="ARBA" id="ARBA00022857"/>
    </source>
</evidence>
<sequence length="249" mass="25802">MFSTKPLSGKVALVTGASRGIGKAIALKLASDGAKVVINFSGNQAAADAVVEEIGSSSSIAIKANAGSVSEITTLIDSTISHFGKLDILVACAGIMPLNELEKVTEEEFDNVFNVNVKGPLFLAQKAAPHMAPGSRIILFSTTLCAASTVTPNYLAYVSSKGAVEQMTRVLSKDLARKGIMVNCVAPGPTGTELFMKGKSEQLLKMIAGFNPQGRIGQPEEIAGVVVFLAGESASWVTGQTMRVNGGVA</sequence>
<name>A0A2J6PR11_9HELO</name>
<dbReference type="EMBL" id="KZ613506">
    <property type="protein sequence ID" value="PMD16411.1"/>
    <property type="molecule type" value="Genomic_DNA"/>
</dbReference>